<feature type="transmembrane region" description="Helical" evidence="1">
    <location>
        <begin position="157"/>
        <end position="173"/>
    </location>
</feature>
<accession>A0A3N7HNP9</accession>
<feature type="transmembrane region" description="Helical" evidence="1">
    <location>
        <begin position="264"/>
        <end position="287"/>
    </location>
</feature>
<comment type="caution">
    <text evidence="3">The sequence shown here is derived from an EMBL/GenBank/DDBJ whole genome shotgun (WGS) entry which is preliminary data.</text>
</comment>
<name>A0A3N7HNP9_9BURK</name>
<feature type="transmembrane region" description="Helical" evidence="1">
    <location>
        <begin position="135"/>
        <end position="151"/>
    </location>
</feature>
<sequence length="290" mass="32304">MGVAGRRLPAQRPGPCLHRGAGLCSAGAGGAGVHGAEAGHATCAIVARVNTSPTPPRDRFDRLDALRAVAIVWMAIFHFSFDLAHYGITRQNFYADPFWLHQRTCIVSLFLFVAGLGQAVAFGQAQTWPRFWRRWAQVAGCAVLVSIGSWLMFKERFIHFGVLHGIAVMLILVRLTARGGVWLWIAGAVAIALPRFIHEPFFDSRLTNWVGLITHRPATEDYVPVLPWIGVMWWGMAAGQWVLAHRREWLTGPLPRALHPMAVLGRWSLSFYMLHQPVLIGLVLLVLQLR</sequence>
<keyword evidence="1" id="KW-1133">Transmembrane helix</keyword>
<dbReference type="EMBL" id="QUSW01000004">
    <property type="protein sequence ID" value="RQP23807.1"/>
    <property type="molecule type" value="Genomic_DNA"/>
</dbReference>
<keyword evidence="1" id="KW-0812">Transmembrane</keyword>
<protein>
    <submittedName>
        <fullName evidence="3">DUF1624 domain-containing protein</fullName>
    </submittedName>
</protein>
<feature type="transmembrane region" description="Helical" evidence="1">
    <location>
        <begin position="100"/>
        <end position="123"/>
    </location>
</feature>
<feature type="domain" description="Heparan-alpha-glucosaminide N-acetyltransferase catalytic" evidence="2">
    <location>
        <begin position="59"/>
        <end position="277"/>
    </location>
</feature>
<dbReference type="Proteomes" id="UP000267464">
    <property type="component" value="Unassembled WGS sequence"/>
</dbReference>
<evidence type="ECO:0000256" key="1">
    <source>
        <dbReference type="SAM" id="Phobius"/>
    </source>
</evidence>
<evidence type="ECO:0000313" key="3">
    <source>
        <dbReference type="EMBL" id="RQP23807.1"/>
    </source>
</evidence>
<keyword evidence="1" id="KW-0472">Membrane</keyword>
<dbReference type="AlphaFoldDB" id="A0A3N7HNP9"/>
<dbReference type="OrthoDB" id="9807591at2"/>
<feature type="transmembrane region" description="Helical" evidence="1">
    <location>
        <begin position="225"/>
        <end position="243"/>
    </location>
</feature>
<proteinExistence type="predicted"/>
<reference evidence="3 4" key="2">
    <citation type="submission" date="2018-12" db="EMBL/GenBank/DDBJ databases">
        <title>Rhizobacter gummiphilus sp. nov., a rubber-degrading bacterium isolated from the soil of a botanical garden in Japan.</title>
        <authorList>
            <person name="Shunsuke S.S."/>
        </authorList>
    </citation>
    <scope>NUCLEOTIDE SEQUENCE [LARGE SCALE GENOMIC DNA]</scope>
    <source>
        <strain evidence="3 4">S-16</strain>
    </source>
</reference>
<dbReference type="InterPro" id="IPR012429">
    <property type="entry name" value="HGSNAT_cat"/>
</dbReference>
<organism evidence="3 4">
    <name type="scientific">Piscinibacter terrae</name>
    <dbReference type="NCBI Taxonomy" id="2496871"/>
    <lineage>
        <taxon>Bacteria</taxon>
        <taxon>Pseudomonadati</taxon>
        <taxon>Pseudomonadota</taxon>
        <taxon>Betaproteobacteria</taxon>
        <taxon>Burkholderiales</taxon>
        <taxon>Sphaerotilaceae</taxon>
        <taxon>Piscinibacter</taxon>
    </lineage>
</organism>
<evidence type="ECO:0000313" key="4">
    <source>
        <dbReference type="Proteomes" id="UP000267464"/>
    </source>
</evidence>
<keyword evidence="4" id="KW-1185">Reference proteome</keyword>
<reference evidence="3 4" key="1">
    <citation type="submission" date="2018-08" db="EMBL/GenBank/DDBJ databases">
        <authorList>
            <person name="Khan S.A."/>
            <person name="Jeon C.O."/>
            <person name="Chun B.H."/>
            <person name="Jeong S.E."/>
        </authorList>
    </citation>
    <scope>NUCLEOTIDE SEQUENCE [LARGE SCALE GENOMIC DNA]</scope>
    <source>
        <strain evidence="3 4">S-16</strain>
    </source>
</reference>
<feature type="transmembrane region" description="Helical" evidence="1">
    <location>
        <begin position="180"/>
        <end position="197"/>
    </location>
</feature>
<gene>
    <name evidence="3" type="ORF">DZC73_16950</name>
</gene>
<feature type="transmembrane region" description="Helical" evidence="1">
    <location>
        <begin position="65"/>
        <end position="88"/>
    </location>
</feature>
<dbReference type="Pfam" id="PF07786">
    <property type="entry name" value="HGSNAT_cat"/>
    <property type="match status" value="1"/>
</dbReference>
<evidence type="ECO:0000259" key="2">
    <source>
        <dbReference type="Pfam" id="PF07786"/>
    </source>
</evidence>